<dbReference type="Proteomes" id="UP000054047">
    <property type="component" value="Unassembled WGS sequence"/>
</dbReference>
<dbReference type="EMBL" id="KN726366">
    <property type="protein sequence ID" value="KIH68483.1"/>
    <property type="molecule type" value="Genomic_DNA"/>
</dbReference>
<dbReference type="Pfam" id="PF00393">
    <property type="entry name" value="6PGD"/>
    <property type="match status" value="1"/>
</dbReference>
<dbReference type="OrthoDB" id="5795493at2759"/>
<evidence type="ECO:0000256" key="2">
    <source>
        <dbReference type="ARBA" id="ARBA00008419"/>
    </source>
</evidence>
<evidence type="ECO:0000256" key="4">
    <source>
        <dbReference type="ARBA" id="ARBA00023002"/>
    </source>
</evidence>
<dbReference type="EC" id="1.1.1.44" evidence="3"/>
<dbReference type="GO" id="GO:0004616">
    <property type="term" value="F:phosphogluconate dehydrogenase (decarboxylating) activity"/>
    <property type="evidence" value="ECO:0007669"/>
    <property type="project" value="UniProtKB-EC"/>
</dbReference>
<dbReference type="PANTHER" id="PTHR11811">
    <property type="entry name" value="6-PHOSPHOGLUCONATE DEHYDROGENASE"/>
    <property type="match status" value="1"/>
</dbReference>
<dbReference type="InterPro" id="IPR008927">
    <property type="entry name" value="6-PGluconate_DH-like_C_sf"/>
</dbReference>
<feature type="domain" description="6-phosphogluconate dehydrogenase C-terminal" evidence="7">
    <location>
        <begin position="38"/>
        <end position="140"/>
    </location>
</feature>
<dbReference type="Gene3D" id="1.10.1040.10">
    <property type="entry name" value="N-(1-d-carboxylethyl)-l-norvaline Dehydrogenase, domain 2"/>
    <property type="match status" value="1"/>
</dbReference>
<evidence type="ECO:0000313" key="8">
    <source>
        <dbReference type="EMBL" id="KIH68483.1"/>
    </source>
</evidence>
<organism evidence="8 9">
    <name type="scientific">Ancylostoma duodenale</name>
    <dbReference type="NCBI Taxonomy" id="51022"/>
    <lineage>
        <taxon>Eukaryota</taxon>
        <taxon>Metazoa</taxon>
        <taxon>Ecdysozoa</taxon>
        <taxon>Nematoda</taxon>
        <taxon>Chromadorea</taxon>
        <taxon>Rhabditida</taxon>
        <taxon>Rhabditina</taxon>
        <taxon>Rhabditomorpha</taxon>
        <taxon>Strongyloidea</taxon>
        <taxon>Ancylostomatidae</taxon>
        <taxon>Ancylostomatinae</taxon>
        <taxon>Ancylostoma</taxon>
    </lineage>
</organism>
<sequence length="141" mass="15657">MPGGNPKAWPHLKQIFQSIAAKSEGEPCCDWVGNAGAGHFVKMVHNGIEYGDMQLIAEAYDLLLEGVGLTCDQMAEVMEEWNQGELDSFLIEITANILKFKDEKGEHVLPKIRDSAGQVRTFAIIGIYTRVSDPEKFIYSP</sequence>
<evidence type="ECO:0000313" key="9">
    <source>
        <dbReference type="Proteomes" id="UP000054047"/>
    </source>
</evidence>
<evidence type="ECO:0000256" key="5">
    <source>
        <dbReference type="ARBA" id="ARBA00023064"/>
    </source>
</evidence>
<keyword evidence="4" id="KW-0560">Oxidoreductase</keyword>
<protein>
    <recommendedName>
        <fullName evidence="3">phosphogluconate dehydrogenase (NADP(+)-dependent, decarboxylating)</fullName>
        <ecNumber evidence="3">1.1.1.44</ecNumber>
    </recommendedName>
</protein>
<keyword evidence="9" id="KW-1185">Reference proteome</keyword>
<name>A0A0C2DEV3_9BILA</name>
<reference evidence="8 9" key="1">
    <citation type="submission" date="2013-12" db="EMBL/GenBank/DDBJ databases">
        <title>Draft genome of the parsitic nematode Ancylostoma duodenale.</title>
        <authorList>
            <person name="Mitreva M."/>
        </authorList>
    </citation>
    <scope>NUCLEOTIDE SEQUENCE [LARGE SCALE GENOMIC DNA]</scope>
    <source>
        <strain evidence="8 9">Zhejiang</strain>
    </source>
</reference>
<dbReference type="GO" id="GO:0019521">
    <property type="term" value="P:D-gluconate metabolic process"/>
    <property type="evidence" value="ECO:0007669"/>
    <property type="project" value="UniProtKB-KW"/>
</dbReference>
<dbReference type="GO" id="GO:0006098">
    <property type="term" value="P:pentose-phosphate shunt"/>
    <property type="evidence" value="ECO:0007669"/>
    <property type="project" value="UniProtKB-UniPathway"/>
</dbReference>
<accession>A0A0C2DEV3</accession>
<dbReference type="InterPro" id="IPR013328">
    <property type="entry name" value="6PGD_dom2"/>
</dbReference>
<dbReference type="SMART" id="SM01350">
    <property type="entry name" value="6PGD"/>
    <property type="match status" value="1"/>
</dbReference>
<evidence type="ECO:0000256" key="1">
    <source>
        <dbReference type="ARBA" id="ARBA00004874"/>
    </source>
</evidence>
<evidence type="ECO:0000259" key="7">
    <source>
        <dbReference type="SMART" id="SM01350"/>
    </source>
</evidence>
<keyword evidence="5" id="KW-0311">Gluconate utilization</keyword>
<evidence type="ECO:0000256" key="3">
    <source>
        <dbReference type="ARBA" id="ARBA00013011"/>
    </source>
</evidence>
<dbReference type="UniPathway" id="UPA00115">
    <property type="reaction ID" value="UER00410"/>
</dbReference>
<dbReference type="AlphaFoldDB" id="A0A0C2DEV3"/>
<keyword evidence="6" id="KW-0570">Pentose shunt</keyword>
<dbReference type="Gene3D" id="3.40.50.720">
    <property type="entry name" value="NAD(P)-binding Rossmann-like Domain"/>
    <property type="match status" value="1"/>
</dbReference>
<dbReference type="InterPro" id="IPR006183">
    <property type="entry name" value="Pgluconate_DH"/>
</dbReference>
<dbReference type="SUPFAM" id="SSF48179">
    <property type="entry name" value="6-phosphogluconate dehydrogenase C-terminal domain-like"/>
    <property type="match status" value="1"/>
</dbReference>
<gene>
    <name evidence="8" type="ORF">ANCDUO_01178</name>
</gene>
<evidence type="ECO:0000256" key="6">
    <source>
        <dbReference type="ARBA" id="ARBA00023126"/>
    </source>
</evidence>
<dbReference type="InterPro" id="IPR006114">
    <property type="entry name" value="6PGDH_C"/>
</dbReference>
<comment type="similarity">
    <text evidence="2">Belongs to the 6-phosphogluconate dehydrogenase family.</text>
</comment>
<comment type="pathway">
    <text evidence="1">Carbohydrate degradation; pentose phosphate pathway; D-ribulose 5-phosphate from D-glucose 6-phosphate (oxidative stage): step 3/3.</text>
</comment>
<proteinExistence type="inferred from homology"/>